<feature type="non-terminal residue" evidence="2">
    <location>
        <position position="257"/>
    </location>
</feature>
<evidence type="ECO:0000313" key="2">
    <source>
        <dbReference type="EMBL" id="GEZ91241.1"/>
    </source>
</evidence>
<dbReference type="AlphaFoldDB" id="A0A699IW70"/>
<gene>
    <name evidence="2" type="ORF">Tci_563214</name>
</gene>
<comment type="caution">
    <text evidence="2">The sequence shown here is derived from an EMBL/GenBank/DDBJ whole genome shotgun (WGS) entry which is preliminary data.</text>
</comment>
<evidence type="ECO:0000256" key="1">
    <source>
        <dbReference type="SAM" id="MobiDB-lite"/>
    </source>
</evidence>
<organism evidence="2">
    <name type="scientific">Tanacetum cinerariifolium</name>
    <name type="common">Dalmatian daisy</name>
    <name type="synonym">Chrysanthemum cinerariifolium</name>
    <dbReference type="NCBI Taxonomy" id="118510"/>
    <lineage>
        <taxon>Eukaryota</taxon>
        <taxon>Viridiplantae</taxon>
        <taxon>Streptophyta</taxon>
        <taxon>Embryophyta</taxon>
        <taxon>Tracheophyta</taxon>
        <taxon>Spermatophyta</taxon>
        <taxon>Magnoliopsida</taxon>
        <taxon>eudicotyledons</taxon>
        <taxon>Gunneridae</taxon>
        <taxon>Pentapetalae</taxon>
        <taxon>asterids</taxon>
        <taxon>campanulids</taxon>
        <taxon>Asterales</taxon>
        <taxon>Asteraceae</taxon>
        <taxon>Asteroideae</taxon>
        <taxon>Anthemideae</taxon>
        <taxon>Anthemidinae</taxon>
        <taxon>Tanacetum</taxon>
    </lineage>
</organism>
<feature type="compositionally biased region" description="Low complexity" evidence="1">
    <location>
        <begin position="59"/>
        <end position="93"/>
    </location>
</feature>
<sequence length="257" mass="28686">MIVEQQVDKCVAEVHVDDVSIAGVAAECDVSATDDVVPTVVEEPSIPSPTPPTPPPQPSQNIPSTSQVQLTPAQSPQAQPQSPQHQPQPQPSQDGRMIADMDADKDVTLKDVVAKDVQYAEMEESADIQERQAESQAQIYHIDFEHANKVLSMQDDEVEPTELQEVVEGVVIRDPEDTANTATPSTIIHYEAKSKDKGKWILVEEPKPLKKQIEQDEAYARELEVELNKNIDWDEKFNSNVAFLQKTKEQLDEEDNR</sequence>
<dbReference type="EMBL" id="BKCJ010341074">
    <property type="protein sequence ID" value="GEZ91241.1"/>
    <property type="molecule type" value="Genomic_DNA"/>
</dbReference>
<protein>
    <submittedName>
        <fullName evidence="2">Uncharacterized protein</fullName>
    </submittedName>
</protein>
<feature type="compositionally biased region" description="Basic and acidic residues" evidence="1">
    <location>
        <begin position="97"/>
        <end position="107"/>
    </location>
</feature>
<reference evidence="2" key="1">
    <citation type="journal article" date="2019" name="Sci. Rep.">
        <title>Draft genome of Tanacetum cinerariifolium, the natural source of mosquito coil.</title>
        <authorList>
            <person name="Yamashiro T."/>
            <person name="Shiraishi A."/>
            <person name="Satake H."/>
            <person name="Nakayama K."/>
        </authorList>
    </citation>
    <scope>NUCLEOTIDE SEQUENCE</scope>
</reference>
<feature type="compositionally biased region" description="Pro residues" evidence="1">
    <location>
        <begin position="46"/>
        <end position="58"/>
    </location>
</feature>
<feature type="region of interest" description="Disordered" evidence="1">
    <location>
        <begin position="33"/>
        <end position="107"/>
    </location>
</feature>
<accession>A0A699IW70</accession>
<name>A0A699IW70_TANCI</name>
<proteinExistence type="predicted"/>